<protein>
    <recommendedName>
        <fullName evidence="3">Alpha/beta hydrolase</fullName>
    </recommendedName>
</protein>
<dbReference type="STRING" id="413882.AAW51_4554"/>
<sequence>MAYRGDPVRLLVIPGLHDSPPEHWQSWLQQQFKRSVRVQQDDWAVPDLDRWTDRIEDTLAAEPASAWVAVAHSFGCLALVHHLQRRQATGPHARSGVQAALLVAPAEPEKFGLAARLPQHPLALPTCLVGSETDPWMRLDSARDWARRWGCHFINLGDVGHVNVDSGFGPLPQAKTLAQLLVHQVERSRRPQRAHPLEFSFAV</sequence>
<evidence type="ECO:0000313" key="1">
    <source>
        <dbReference type="EMBL" id="AKJ31245.1"/>
    </source>
</evidence>
<accession>A0A0G3BXJ0</accession>
<name>A0A0G3BXJ0_9BURK</name>
<dbReference type="RefSeq" id="WP_053013857.1">
    <property type="nucleotide sequence ID" value="NZ_CP011371.1"/>
</dbReference>
<dbReference type="AlphaFoldDB" id="A0A0G3BXJ0"/>
<proteinExistence type="predicted"/>
<reference evidence="1 2" key="1">
    <citation type="submission" date="2015-05" db="EMBL/GenBank/DDBJ databases">
        <authorList>
            <person name="Tang B."/>
            <person name="Yu Y."/>
        </authorList>
    </citation>
    <scope>NUCLEOTIDE SEQUENCE [LARGE SCALE GENOMIC DNA]</scope>
    <source>
        <strain evidence="1 2">DSM 7029</strain>
    </source>
</reference>
<gene>
    <name evidence="1" type="ORF">AAW51_4554</name>
</gene>
<organism evidence="1 2">
    <name type="scientific">Caldimonas brevitalea</name>
    <dbReference type="NCBI Taxonomy" id="413882"/>
    <lineage>
        <taxon>Bacteria</taxon>
        <taxon>Pseudomonadati</taxon>
        <taxon>Pseudomonadota</taxon>
        <taxon>Betaproteobacteria</taxon>
        <taxon>Burkholderiales</taxon>
        <taxon>Sphaerotilaceae</taxon>
        <taxon>Caldimonas</taxon>
    </lineage>
</organism>
<dbReference type="GO" id="GO:0016787">
    <property type="term" value="F:hydrolase activity"/>
    <property type="evidence" value="ECO:0007669"/>
    <property type="project" value="InterPro"/>
</dbReference>
<dbReference type="InterPro" id="IPR029058">
    <property type="entry name" value="AB_hydrolase_fold"/>
</dbReference>
<dbReference type="Pfam" id="PF06821">
    <property type="entry name" value="Ser_hydrolase"/>
    <property type="match status" value="1"/>
</dbReference>
<dbReference type="EMBL" id="CP011371">
    <property type="protein sequence ID" value="AKJ31245.1"/>
    <property type="molecule type" value="Genomic_DNA"/>
</dbReference>
<dbReference type="Proteomes" id="UP000035352">
    <property type="component" value="Chromosome"/>
</dbReference>
<keyword evidence="2" id="KW-1185">Reference proteome</keyword>
<evidence type="ECO:0008006" key="3">
    <source>
        <dbReference type="Google" id="ProtNLM"/>
    </source>
</evidence>
<dbReference type="OrthoDB" id="9804993at2"/>
<dbReference type="Gene3D" id="3.40.50.1820">
    <property type="entry name" value="alpha/beta hydrolase"/>
    <property type="match status" value="1"/>
</dbReference>
<evidence type="ECO:0000313" key="2">
    <source>
        <dbReference type="Proteomes" id="UP000035352"/>
    </source>
</evidence>
<dbReference type="KEGG" id="pbh:AAW51_4554"/>
<dbReference type="SUPFAM" id="SSF53474">
    <property type="entry name" value="alpha/beta-Hydrolases"/>
    <property type="match status" value="1"/>
</dbReference>
<dbReference type="InterPro" id="IPR010662">
    <property type="entry name" value="RBBP9/YdeN"/>
</dbReference>